<keyword evidence="2" id="KW-1185">Reference proteome</keyword>
<dbReference type="Proteomes" id="UP000003900">
    <property type="component" value="Unassembled WGS sequence"/>
</dbReference>
<evidence type="ECO:0000313" key="2">
    <source>
        <dbReference type="Proteomes" id="UP000003900"/>
    </source>
</evidence>
<gene>
    <name evidence="1" type="ORF">PDENDC454_25536</name>
</gene>
<accession>H3SNF7</accession>
<dbReference type="OrthoDB" id="2663794at2"/>
<sequence>MKRLLNIELDDVTTQKLLDIATRHCKLALGHTSPERREAIKAEIVALIEERSQILASYTL</sequence>
<dbReference type="AlphaFoldDB" id="H3SNF7"/>
<evidence type="ECO:0000313" key="1">
    <source>
        <dbReference type="EMBL" id="EHQ59396.1"/>
    </source>
</evidence>
<proteinExistence type="predicted"/>
<organism evidence="1 2">
    <name type="scientific">Paenibacillus dendritiformis C454</name>
    <dbReference type="NCBI Taxonomy" id="1131935"/>
    <lineage>
        <taxon>Bacteria</taxon>
        <taxon>Bacillati</taxon>
        <taxon>Bacillota</taxon>
        <taxon>Bacilli</taxon>
        <taxon>Bacillales</taxon>
        <taxon>Paenibacillaceae</taxon>
        <taxon>Paenibacillus</taxon>
    </lineage>
</organism>
<name>H3SNF7_9BACL</name>
<comment type="caution">
    <text evidence="1">The sequence shown here is derived from an EMBL/GenBank/DDBJ whole genome shotgun (WGS) entry which is preliminary data.</text>
</comment>
<reference evidence="1 2" key="1">
    <citation type="journal article" date="2012" name="J. Bacteriol.">
        <title>Genome Sequence of the Pattern-Forming Social Bacterium Paenibacillus dendritiformis C454 Chiral Morphotype.</title>
        <authorList>
            <person name="Sirota-Madi A."/>
            <person name="Olender T."/>
            <person name="Helman Y."/>
            <person name="Brainis I."/>
            <person name="Finkelshtein A."/>
            <person name="Roth D."/>
            <person name="Hagai E."/>
            <person name="Leshkowitz D."/>
            <person name="Brodsky L."/>
            <person name="Galatenko V."/>
            <person name="Nikolaev V."/>
            <person name="Gutnick D.L."/>
            <person name="Lancet D."/>
            <person name="Ben-Jacob E."/>
        </authorList>
    </citation>
    <scope>NUCLEOTIDE SEQUENCE [LARGE SCALE GENOMIC DNA]</scope>
    <source>
        <strain evidence="1 2">C454</strain>
    </source>
</reference>
<protein>
    <submittedName>
        <fullName evidence="1">Uncharacterized protein</fullName>
    </submittedName>
</protein>
<dbReference type="RefSeq" id="WP_006679582.1">
    <property type="nucleotide sequence ID" value="NZ_AHKH01000136.1"/>
</dbReference>
<dbReference type="EMBL" id="AHKH01000136">
    <property type="protein sequence ID" value="EHQ59396.1"/>
    <property type="molecule type" value="Genomic_DNA"/>
</dbReference>